<evidence type="ECO:0000313" key="5">
    <source>
        <dbReference type="Proteomes" id="UP000198806"/>
    </source>
</evidence>
<keyword evidence="1" id="KW-0378">Hydrolase</keyword>
<evidence type="ECO:0000256" key="2">
    <source>
        <dbReference type="SAM" id="Phobius"/>
    </source>
</evidence>
<keyword evidence="5" id="KW-1185">Reference proteome</keyword>
<dbReference type="GO" id="GO:0009253">
    <property type="term" value="P:peptidoglycan catabolic process"/>
    <property type="evidence" value="ECO:0007669"/>
    <property type="project" value="InterPro"/>
</dbReference>
<protein>
    <submittedName>
        <fullName evidence="4">N-acetylmuramoyl-L-alanine amidase</fullName>
    </submittedName>
</protein>
<dbReference type="SUPFAM" id="SSF53187">
    <property type="entry name" value="Zn-dependent exopeptidases"/>
    <property type="match status" value="1"/>
</dbReference>
<keyword evidence="2" id="KW-1133">Transmembrane helix</keyword>
<keyword evidence="2" id="KW-0472">Membrane</keyword>
<keyword evidence="2" id="KW-0812">Transmembrane</keyword>
<dbReference type="SMART" id="SM00646">
    <property type="entry name" value="Ami_3"/>
    <property type="match status" value="1"/>
</dbReference>
<dbReference type="InterPro" id="IPR002508">
    <property type="entry name" value="MurNAc-LAA_cat"/>
</dbReference>
<feature type="domain" description="MurNAc-LAA" evidence="3">
    <location>
        <begin position="257"/>
        <end position="372"/>
    </location>
</feature>
<dbReference type="GO" id="GO:0008745">
    <property type="term" value="F:N-acetylmuramoyl-L-alanine amidase activity"/>
    <property type="evidence" value="ECO:0007669"/>
    <property type="project" value="InterPro"/>
</dbReference>
<reference evidence="4 5" key="1">
    <citation type="submission" date="2016-10" db="EMBL/GenBank/DDBJ databases">
        <authorList>
            <person name="de Groot N.N."/>
        </authorList>
    </citation>
    <scope>NUCLEOTIDE SEQUENCE [LARGE SCALE GENOMIC DNA]</scope>
    <source>
        <strain evidence="4 5">DSM 1283</strain>
    </source>
</reference>
<dbReference type="PANTHER" id="PTHR30404">
    <property type="entry name" value="N-ACETYLMURAMOYL-L-ALANINE AMIDASE"/>
    <property type="match status" value="1"/>
</dbReference>
<dbReference type="CDD" id="cd02696">
    <property type="entry name" value="MurNAc-LAA"/>
    <property type="match status" value="1"/>
</dbReference>
<dbReference type="InterPro" id="IPR050695">
    <property type="entry name" value="N-acetylmuramoyl_amidase_3"/>
</dbReference>
<dbReference type="Gene3D" id="3.40.630.40">
    <property type="entry name" value="Zn-dependent exopeptidases"/>
    <property type="match status" value="1"/>
</dbReference>
<dbReference type="Proteomes" id="UP000198806">
    <property type="component" value="Unassembled WGS sequence"/>
</dbReference>
<accession>A0A1I5GZ53</accession>
<dbReference type="AlphaFoldDB" id="A0A1I5GZ53"/>
<feature type="transmembrane region" description="Helical" evidence="2">
    <location>
        <begin position="7"/>
        <end position="27"/>
    </location>
</feature>
<evidence type="ECO:0000313" key="4">
    <source>
        <dbReference type="EMBL" id="SFO41235.1"/>
    </source>
</evidence>
<dbReference type="EMBL" id="FOWD01000024">
    <property type="protein sequence ID" value="SFO41235.1"/>
    <property type="molecule type" value="Genomic_DNA"/>
</dbReference>
<dbReference type="PANTHER" id="PTHR30404:SF0">
    <property type="entry name" value="N-ACETYLMURAMOYL-L-ALANINE AMIDASE AMIC"/>
    <property type="match status" value="1"/>
</dbReference>
<organism evidence="4 5">
    <name type="scientific">Anaerocolumna aminovalerica</name>
    <dbReference type="NCBI Taxonomy" id="1527"/>
    <lineage>
        <taxon>Bacteria</taxon>
        <taxon>Bacillati</taxon>
        <taxon>Bacillota</taxon>
        <taxon>Clostridia</taxon>
        <taxon>Lachnospirales</taxon>
        <taxon>Lachnospiraceae</taxon>
        <taxon>Anaerocolumna</taxon>
    </lineage>
</organism>
<dbReference type="RefSeq" id="WP_091687360.1">
    <property type="nucleotide sequence ID" value="NZ_BAABFM010000035.1"/>
</dbReference>
<name>A0A1I5GZ53_9FIRM</name>
<dbReference type="GO" id="GO:0030288">
    <property type="term" value="C:outer membrane-bounded periplasmic space"/>
    <property type="evidence" value="ECO:0007669"/>
    <property type="project" value="TreeGrafter"/>
</dbReference>
<dbReference type="OrthoDB" id="43070at2"/>
<evidence type="ECO:0000259" key="3">
    <source>
        <dbReference type="SMART" id="SM00646"/>
    </source>
</evidence>
<dbReference type="Pfam" id="PF01520">
    <property type="entry name" value="Amidase_3"/>
    <property type="match status" value="1"/>
</dbReference>
<gene>
    <name evidence="4" type="ORF">SAMN04489757_1243</name>
</gene>
<dbReference type="STRING" id="1527.SAMN04489757_1243"/>
<proteinExistence type="predicted"/>
<sequence length="382" mass="43734">MNDQRLKLLAIHSLTIMLVVIVIAIAISPSNQQKIYADENINKSKSDDSKNIQLEVEVITDGIISKDELKGNTLGDKYLVIKKDEKSLFPVNFQDYYMDRSIEITVKGLKDKTFYDSSILRVNGDKTFVGLPAITEEETLDFVKSFHINYTKSETTGLYTAVIYITFNNIYASLVYQDDENIYIDLRRPKDVYDKIIVVDAGHGGTDPGTYSQGEEYYEKEINLSIVLYLQELLDREDIKVYYTRTSDETIFLNPRVYFANDVEADFFISIHCNGNESSEPRGGEVLYNDIKLDNGFTSEQLAQICLDELISVTHNVNRGLVKEEEVIIVKKAKMPMALLEVGFMSNTEEMDFLAKERNRRDIAKGIHKAIMKAYEELENYN</sequence>
<evidence type="ECO:0000256" key="1">
    <source>
        <dbReference type="ARBA" id="ARBA00022801"/>
    </source>
</evidence>